<proteinExistence type="predicted"/>
<dbReference type="SMART" id="SM00222">
    <property type="entry name" value="Sec7"/>
    <property type="match status" value="1"/>
</dbReference>
<dbReference type="InterPro" id="IPR000904">
    <property type="entry name" value="Sec7_dom"/>
</dbReference>
<keyword evidence="8" id="KW-1185">Reference proteome</keyword>
<evidence type="ECO:0000256" key="5">
    <source>
        <dbReference type="SAM" id="MobiDB-lite"/>
    </source>
</evidence>
<keyword evidence="4" id="KW-0966">Cell projection</keyword>
<dbReference type="CDD" id="cd00171">
    <property type="entry name" value="Sec7"/>
    <property type="match status" value="1"/>
</dbReference>
<evidence type="ECO:0000313" key="8">
    <source>
        <dbReference type="Proteomes" id="UP000517892"/>
    </source>
</evidence>
<dbReference type="Pfam" id="PF01369">
    <property type="entry name" value="Sec7"/>
    <property type="match status" value="1"/>
</dbReference>
<feature type="domain" description="SEC7" evidence="6">
    <location>
        <begin position="643"/>
        <end position="815"/>
    </location>
</feature>
<evidence type="ECO:0000259" key="6">
    <source>
        <dbReference type="PROSITE" id="PS50190"/>
    </source>
</evidence>
<dbReference type="Gene3D" id="1.10.1000.11">
    <property type="entry name" value="Arf Nucleotide-binding Site Opener,domain 2"/>
    <property type="match status" value="1"/>
</dbReference>
<feature type="non-terminal residue" evidence="7">
    <location>
        <position position="1"/>
    </location>
</feature>
<feature type="region of interest" description="Disordered" evidence="5">
    <location>
        <begin position="571"/>
        <end position="607"/>
    </location>
</feature>
<dbReference type="Proteomes" id="UP000517892">
    <property type="component" value="Unassembled WGS sequence"/>
</dbReference>
<dbReference type="GO" id="GO:0032012">
    <property type="term" value="P:regulation of ARF protein signal transduction"/>
    <property type="evidence" value="ECO:0007669"/>
    <property type="project" value="InterPro"/>
</dbReference>
<sequence>MAQAGGPVCFHPEEGCTTSSPPFSCRVDRRSWLAAGSPEAGRHSPPRCLTPNLNAGRLHLLRKGLAPDAHHCPLGLYNSTGSLARKPAEAAAFCNGSCPGVGRLTAPCTPRRGHTSMALCSPGSRSPLVAAAPEGHSSVVTFRFIEKASVQTLGSLSPLQPRWENSPYLSRSLELSRDVGSPQPLPQERLLHTLKLEASASDPLLAGGRITAGIHPCGKEPSALDANCLYHSLTNGLPEDFPTFARSPMKLDTRPQVGVRVPSPGTGSALLFVAHSLLSPLQGSVWPYPRQSSAHAQRIARAKWEFFYGSSDAPKTGSSVLDSAPLAEPSQKAVCLLPTEPPVSVSKHSLSHVEVEIEMAPSSGQKPGSCETGIIRRTVKYSETDLDTVPLRCYRETNIDDILAEKEEVDSAIESQKDSESNPSFGGTPGRRNSTTEEHPALGTSCPKDGLQHGHTDEDDEVFEATRKENRERNTDQDAQGMLKSPVPFLLGHSLSKDGMDSFSKHFESIMESHRAKGTSYTSLDSIDILSSPARTHGTFFTFDLPTLTPEIQGQIRDSAKLIKENFAPLAHLEPDSGTSSATDAPWTEREEEQGRRRKGAQHKPCCSEDSFGTPLASNMSVFSHCSDQPLNQLALDLDLETDSMEHLALGSTDTLSNGHKADLEAAKRLAKRLYNLDGFKKADVARHLGKNNEFSRMVAGEYLKFFMFTGMSLDQALRCFLKELALMGETQERERVLAHFSQRYYECNPNAISSEDGAHTLTCALMLLNTDLHGHNIGKRMSCSDFIGNLEGLNGGTDFPKELLKALYGSIKNEKLQWAIDEEELRKSLSELADPNPKSIKRISCSNPFLDFSQDSSIAIYKYGLLVRKIHADTDCKKS</sequence>
<feature type="region of interest" description="Disordered" evidence="5">
    <location>
        <begin position="409"/>
        <end position="457"/>
    </location>
</feature>
<gene>
    <name evidence="7" type="primary">Psd_0</name>
    <name evidence="7" type="ORF">CENUNI_R10510</name>
</gene>
<evidence type="ECO:0000256" key="4">
    <source>
        <dbReference type="ARBA" id="ARBA00023273"/>
    </source>
</evidence>
<reference evidence="7 8" key="1">
    <citation type="submission" date="2019-09" db="EMBL/GenBank/DDBJ databases">
        <title>Bird 10,000 Genomes (B10K) Project - Family phase.</title>
        <authorList>
            <person name="Zhang G."/>
        </authorList>
    </citation>
    <scope>NUCLEOTIDE SEQUENCE [LARGE SCALE GENOMIC DNA]</scope>
    <source>
        <strain evidence="7">B10K-DU-017-25</strain>
        <tissue evidence="7">Mixed tissue sample</tissue>
    </source>
</reference>
<keyword evidence="2" id="KW-1003">Cell membrane</keyword>
<accession>A0A7K4ZSL0</accession>
<comment type="subcellular location">
    <subcellularLocation>
        <location evidence="1">Cell projection</location>
        <location evidence="1">Ruffle membrane</location>
    </subcellularLocation>
</comment>
<keyword evidence="3" id="KW-0472">Membrane</keyword>
<dbReference type="AlphaFoldDB" id="A0A7K4ZSL0"/>
<evidence type="ECO:0000256" key="3">
    <source>
        <dbReference type="ARBA" id="ARBA00023136"/>
    </source>
</evidence>
<dbReference type="PROSITE" id="PS50190">
    <property type="entry name" value="SEC7"/>
    <property type="match status" value="1"/>
</dbReference>
<dbReference type="EMBL" id="VYZI01000183">
    <property type="protein sequence ID" value="NWR74279.1"/>
    <property type="molecule type" value="Genomic_DNA"/>
</dbReference>
<comment type="caution">
    <text evidence="7">The sequence shown here is derived from an EMBL/GenBank/DDBJ whole genome shotgun (WGS) entry which is preliminary data.</text>
</comment>
<dbReference type="PANTHER" id="PTHR10663">
    <property type="entry name" value="GUANYL-NUCLEOTIDE EXCHANGE FACTOR"/>
    <property type="match status" value="1"/>
</dbReference>
<dbReference type="FunFam" id="1.10.1000.11:FF:000004">
    <property type="entry name" value="PH and SEC7 domain-containing protein 2"/>
    <property type="match status" value="1"/>
</dbReference>
<evidence type="ECO:0000313" key="7">
    <source>
        <dbReference type="EMBL" id="NWR74279.1"/>
    </source>
</evidence>
<name>A0A7K4ZSL0_9AVES</name>
<dbReference type="PANTHER" id="PTHR10663:SF334">
    <property type="entry name" value="PH AND SEC7 DOMAIN-CONTAINING PROTEIN 1"/>
    <property type="match status" value="1"/>
</dbReference>
<organism evidence="7 8">
    <name type="scientific">Centropus unirufus</name>
    <dbReference type="NCBI Taxonomy" id="1118519"/>
    <lineage>
        <taxon>Eukaryota</taxon>
        <taxon>Metazoa</taxon>
        <taxon>Chordata</taxon>
        <taxon>Craniata</taxon>
        <taxon>Vertebrata</taxon>
        <taxon>Euteleostomi</taxon>
        <taxon>Archelosauria</taxon>
        <taxon>Archosauria</taxon>
        <taxon>Dinosauria</taxon>
        <taxon>Saurischia</taxon>
        <taxon>Theropoda</taxon>
        <taxon>Coelurosauria</taxon>
        <taxon>Aves</taxon>
        <taxon>Neognathae</taxon>
        <taxon>Neoaves</taxon>
        <taxon>Otidimorphae</taxon>
        <taxon>Cuculiformes</taxon>
        <taxon>Centropidae</taxon>
        <taxon>Centropus</taxon>
    </lineage>
</organism>
<evidence type="ECO:0000256" key="2">
    <source>
        <dbReference type="ARBA" id="ARBA00022475"/>
    </source>
</evidence>
<dbReference type="SUPFAM" id="SSF48425">
    <property type="entry name" value="Sec7 domain"/>
    <property type="match status" value="1"/>
</dbReference>
<dbReference type="InterPro" id="IPR023394">
    <property type="entry name" value="Sec7_C_sf"/>
</dbReference>
<dbReference type="GO" id="GO:0032587">
    <property type="term" value="C:ruffle membrane"/>
    <property type="evidence" value="ECO:0007669"/>
    <property type="project" value="UniProtKB-SubCell"/>
</dbReference>
<dbReference type="OrthoDB" id="2157641at2759"/>
<protein>
    <submittedName>
        <fullName evidence="7">PSD1 protein</fullName>
    </submittedName>
</protein>
<dbReference type="InterPro" id="IPR035999">
    <property type="entry name" value="Sec7_dom_sf"/>
</dbReference>
<evidence type="ECO:0000256" key="1">
    <source>
        <dbReference type="ARBA" id="ARBA00004632"/>
    </source>
</evidence>
<dbReference type="GO" id="GO:0005085">
    <property type="term" value="F:guanyl-nucleotide exchange factor activity"/>
    <property type="evidence" value="ECO:0007669"/>
    <property type="project" value="InterPro"/>
</dbReference>
<feature type="non-terminal residue" evidence="7">
    <location>
        <position position="880"/>
    </location>
</feature>